<proteinExistence type="predicted"/>
<evidence type="ECO:0000313" key="1">
    <source>
        <dbReference type="EMBL" id="SPX61037.1"/>
    </source>
</evidence>
<evidence type="ECO:0000313" key="2">
    <source>
        <dbReference type="Proteomes" id="UP000251942"/>
    </source>
</evidence>
<reference evidence="1 2" key="1">
    <citation type="submission" date="2018-06" db="EMBL/GenBank/DDBJ databases">
        <authorList>
            <consortium name="Pathogen Informatics"/>
            <person name="Doyle S."/>
        </authorList>
    </citation>
    <scope>NUCLEOTIDE SEQUENCE [LARGE SCALE GENOMIC DNA]</scope>
    <source>
        <strain evidence="1 2">NCTC12022</strain>
    </source>
</reference>
<name>A0A2X1QS50_9GAMM</name>
<organism evidence="1 2">
    <name type="scientific">Legionella feeleii</name>
    <dbReference type="NCBI Taxonomy" id="453"/>
    <lineage>
        <taxon>Bacteria</taxon>
        <taxon>Pseudomonadati</taxon>
        <taxon>Pseudomonadota</taxon>
        <taxon>Gammaproteobacteria</taxon>
        <taxon>Legionellales</taxon>
        <taxon>Legionellaceae</taxon>
        <taxon>Legionella</taxon>
    </lineage>
</organism>
<dbReference type="Proteomes" id="UP000251942">
    <property type="component" value="Unassembled WGS sequence"/>
</dbReference>
<sequence length="48" mass="5302">MSMHTASNNAVASLLSYDPARVKSQRSLVACNQDFNLIPYTSFTKIIP</sequence>
<accession>A0A2X1QS50</accession>
<dbReference type="AlphaFoldDB" id="A0A2X1QS50"/>
<protein>
    <submittedName>
        <fullName evidence="1">Uncharacterized protein</fullName>
    </submittedName>
</protein>
<gene>
    <name evidence="1" type="ORF">NCTC12022_01775</name>
</gene>
<dbReference type="EMBL" id="UASS01000015">
    <property type="protein sequence ID" value="SPX61037.1"/>
    <property type="molecule type" value="Genomic_DNA"/>
</dbReference>